<name>A0A6A5XTR5_9PLEO</name>
<dbReference type="Proteomes" id="UP000799778">
    <property type="component" value="Unassembled WGS sequence"/>
</dbReference>
<evidence type="ECO:0000313" key="1">
    <source>
        <dbReference type="EMBL" id="KAF2016111.1"/>
    </source>
</evidence>
<accession>A0A6A5XTR5</accession>
<dbReference type="EMBL" id="ML978069">
    <property type="protein sequence ID" value="KAF2016111.1"/>
    <property type="molecule type" value="Genomic_DNA"/>
</dbReference>
<gene>
    <name evidence="1" type="ORF">BU24DRAFT_194073</name>
</gene>
<keyword evidence="2" id="KW-1185">Reference proteome</keyword>
<evidence type="ECO:0000313" key="2">
    <source>
        <dbReference type="Proteomes" id="UP000799778"/>
    </source>
</evidence>
<reference evidence="1" key="1">
    <citation type="journal article" date="2020" name="Stud. Mycol.">
        <title>101 Dothideomycetes genomes: a test case for predicting lifestyles and emergence of pathogens.</title>
        <authorList>
            <person name="Haridas S."/>
            <person name="Albert R."/>
            <person name="Binder M."/>
            <person name="Bloem J."/>
            <person name="Labutti K."/>
            <person name="Salamov A."/>
            <person name="Andreopoulos B."/>
            <person name="Baker S."/>
            <person name="Barry K."/>
            <person name="Bills G."/>
            <person name="Bluhm B."/>
            <person name="Cannon C."/>
            <person name="Castanera R."/>
            <person name="Culley D."/>
            <person name="Daum C."/>
            <person name="Ezra D."/>
            <person name="Gonzalez J."/>
            <person name="Henrissat B."/>
            <person name="Kuo A."/>
            <person name="Liang C."/>
            <person name="Lipzen A."/>
            <person name="Lutzoni F."/>
            <person name="Magnuson J."/>
            <person name="Mondo S."/>
            <person name="Nolan M."/>
            <person name="Ohm R."/>
            <person name="Pangilinan J."/>
            <person name="Park H.-J."/>
            <person name="Ramirez L."/>
            <person name="Alfaro M."/>
            <person name="Sun H."/>
            <person name="Tritt A."/>
            <person name="Yoshinaga Y."/>
            <person name="Zwiers L.-H."/>
            <person name="Turgeon B."/>
            <person name="Goodwin S."/>
            <person name="Spatafora J."/>
            <person name="Crous P."/>
            <person name="Grigoriev I."/>
        </authorList>
    </citation>
    <scope>NUCLEOTIDE SEQUENCE</scope>
    <source>
        <strain evidence="1">CBS 175.79</strain>
    </source>
</reference>
<dbReference type="RefSeq" id="XP_033384450.1">
    <property type="nucleotide sequence ID" value="XM_033521735.1"/>
</dbReference>
<organism evidence="1 2">
    <name type="scientific">Aaosphaeria arxii CBS 175.79</name>
    <dbReference type="NCBI Taxonomy" id="1450172"/>
    <lineage>
        <taxon>Eukaryota</taxon>
        <taxon>Fungi</taxon>
        <taxon>Dikarya</taxon>
        <taxon>Ascomycota</taxon>
        <taxon>Pezizomycotina</taxon>
        <taxon>Dothideomycetes</taxon>
        <taxon>Pleosporomycetidae</taxon>
        <taxon>Pleosporales</taxon>
        <taxon>Pleosporales incertae sedis</taxon>
        <taxon>Aaosphaeria</taxon>
    </lineage>
</organism>
<proteinExistence type="predicted"/>
<dbReference type="AlphaFoldDB" id="A0A6A5XTR5"/>
<sequence>MQQKCYQQIYRREVARSLDLHQKATSLALAYSLKSLTSCFLFIIVSTVCGPNSAQSQAVYIHNGDPNDGQFLRRKPTVSVRNIPNSYTSETYRY</sequence>
<protein>
    <submittedName>
        <fullName evidence="1">Uncharacterized protein</fullName>
    </submittedName>
</protein>
<dbReference type="GeneID" id="54279132"/>